<dbReference type="EMBL" id="FNOJ01000001">
    <property type="protein sequence ID" value="SDW02588.1"/>
    <property type="molecule type" value="Genomic_DNA"/>
</dbReference>
<proteinExistence type="predicted"/>
<accession>A0A1H2Q735</accession>
<organism evidence="1 2">
    <name type="scientific">Alicyclobacillus hesperidum</name>
    <dbReference type="NCBI Taxonomy" id="89784"/>
    <lineage>
        <taxon>Bacteria</taxon>
        <taxon>Bacillati</taxon>
        <taxon>Bacillota</taxon>
        <taxon>Bacilli</taxon>
        <taxon>Bacillales</taxon>
        <taxon>Alicyclobacillaceae</taxon>
        <taxon>Alicyclobacillus</taxon>
    </lineage>
</organism>
<sequence length="73" mass="8422">MNRGAARDISTADAFYHYTTKQAFIWPYDEQARLIGEHLYVDMTSAKVERLNTDDVVTTDWVQQTAKALLRTL</sequence>
<evidence type="ECO:0000313" key="2">
    <source>
        <dbReference type="Proteomes" id="UP000182589"/>
    </source>
</evidence>
<dbReference type="Proteomes" id="UP000182589">
    <property type="component" value="Unassembled WGS sequence"/>
</dbReference>
<evidence type="ECO:0000313" key="1">
    <source>
        <dbReference type="EMBL" id="SDW02588.1"/>
    </source>
</evidence>
<dbReference type="RefSeq" id="WP_006446320.1">
    <property type="nucleotide sequence ID" value="NZ_FNOJ01000001.1"/>
</dbReference>
<gene>
    <name evidence="1" type="ORF">SAMN04489725_10199</name>
</gene>
<protein>
    <submittedName>
        <fullName evidence="1">Uncharacterized protein</fullName>
    </submittedName>
</protein>
<name>A0A1H2Q735_9BACL</name>
<dbReference type="AlphaFoldDB" id="A0A1H2Q735"/>
<keyword evidence="2" id="KW-1185">Reference proteome</keyword>
<dbReference type="STRING" id="89784.SAMN04489725_10199"/>
<reference evidence="2" key="1">
    <citation type="submission" date="2016-10" db="EMBL/GenBank/DDBJ databases">
        <authorList>
            <person name="Varghese N."/>
        </authorList>
    </citation>
    <scope>NUCLEOTIDE SEQUENCE [LARGE SCALE GENOMIC DNA]</scope>
    <source>
        <strain evidence="2">DSM 12489</strain>
    </source>
</reference>